<organism evidence="15">
    <name type="scientific">Darwinula stevensoni</name>
    <dbReference type="NCBI Taxonomy" id="69355"/>
    <lineage>
        <taxon>Eukaryota</taxon>
        <taxon>Metazoa</taxon>
        <taxon>Ecdysozoa</taxon>
        <taxon>Arthropoda</taxon>
        <taxon>Crustacea</taxon>
        <taxon>Oligostraca</taxon>
        <taxon>Ostracoda</taxon>
        <taxon>Podocopa</taxon>
        <taxon>Podocopida</taxon>
        <taxon>Darwinulocopina</taxon>
        <taxon>Darwinuloidea</taxon>
        <taxon>Darwinulidae</taxon>
        <taxon>Darwinula</taxon>
    </lineage>
</organism>
<dbReference type="SMART" id="SM00320">
    <property type="entry name" value="WD40"/>
    <property type="match status" value="2"/>
</dbReference>
<protein>
    <recommendedName>
        <fullName evidence="4">Protein SEC13 homolog</fullName>
    </recommendedName>
</protein>
<evidence type="ECO:0000256" key="11">
    <source>
        <dbReference type="ARBA" id="ARBA00023132"/>
    </source>
</evidence>
<comment type="subcellular location">
    <subcellularLocation>
        <location evidence="1">Lysosome</location>
    </subcellularLocation>
    <subcellularLocation>
        <location evidence="2">Nucleus</location>
        <location evidence="2">Nuclear pore complex</location>
    </subcellularLocation>
</comment>
<dbReference type="InterPro" id="IPR036322">
    <property type="entry name" value="WD40_repeat_dom_sf"/>
</dbReference>
<dbReference type="Gene3D" id="2.130.10.10">
    <property type="entry name" value="YVTN repeat-like/Quinoprotein amine dehydrogenase"/>
    <property type="match status" value="1"/>
</dbReference>
<evidence type="ECO:0000313" key="16">
    <source>
        <dbReference type="Proteomes" id="UP000677054"/>
    </source>
</evidence>
<keyword evidence="16" id="KW-1185">Reference proteome</keyword>
<evidence type="ECO:0000256" key="2">
    <source>
        <dbReference type="ARBA" id="ARBA00004567"/>
    </source>
</evidence>
<evidence type="ECO:0000256" key="8">
    <source>
        <dbReference type="ARBA" id="ARBA00022816"/>
    </source>
</evidence>
<keyword evidence="8" id="KW-0509">mRNA transport</keyword>
<dbReference type="Proteomes" id="UP000677054">
    <property type="component" value="Unassembled WGS sequence"/>
</dbReference>
<dbReference type="GO" id="GO:0030127">
    <property type="term" value="C:COPII vesicle coat"/>
    <property type="evidence" value="ECO:0007669"/>
    <property type="project" value="TreeGrafter"/>
</dbReference>
<sequence>MLFRETEEGWVEDAKLEGHSDWVRDVAWAPSLGMLYPTIASCSQDRRVIVWKEIQGSWVPQVLHVFEDVLWHVSWALTGNILAVSGGDNKVSLWKETLDGDQWVCISNLSKGEQ</sequence>
<reference evidence="15" key="1">
    <citation type="submission" date="2020-11" db="EMBL/GenBank/DDBJ databases">
        <authorList>
            <person name="Tran Van P."/>
        </authorList>
    </citation>
    <scope>NUCLEOTIDE SEQUENCE</scope>
</reference>
<dbReference type="OrthoDB" id="6364508at2759"/>
<dbReference type="PANTHER" id="PTHR11024">
    <property type="entry name" value="NUCLEAR PORE COMPLEX PROTEIN SEC13 / SEH1 FAMILY MEMBER"/>
    <property type="match status" value="1"/>
</dbReference>
<dbReference type="GO" id="GO:0031080">
    <property type="term" value="C:nuclear pore outer ring"/>
    <property type="evidence" value="ECO:0007669"/>
    <property type="project" value="TreeGrafter"/>
</dbReference>
<keyword evidence="5" id="KW-0813">Transport</keyword>
<evidence type="ECO:0000256" key="12">
    <source>
        <dbReference type="ARBA" id="ARBA00023228"/>
    </source>
</evidence>
<dbReference type="SUPFAM" id="SSF50978">
    <property type="entry name" value="WD40 repeat-like"/>
    <property type="match status" value="1"/>
</dbReference>
<dbReference type="GO" id="GO:0051028">
    <property type="term" value="P:mRNA transport"/>
    <property type="evidence" value="ECO:0007669"/>
    <property type="project" value="UniProtKB-KW"/>
</dbReference>
<evidence type="ECO:0000256" key="14">
    <source>
        <dbReference type="PROSITE-ProRule" id="PRU00221"/>
    </source>
</evidence>
<dbReference type="GO" id="GO:0005764">
    <property type="term" value="C:lysosome"/>
    <property type="evidence" value="ECO:0007669"/>
    <property type="project" value="UniProtKB-SubCell"/>
</dbReference>
<dbReference type="GO" id="GO:0032527">
    <property type="term" value="P:protein exit from endoplasmic reticulum"/>
    <property type="evidence" value="ECO:0007669"/>
    <property type="project" value="TreeGrafter"/>
</dbReference>
<dbReference type="PROSITE" id="PS50082">
    <property type="entry name" value="WD_REPEATS_2"/>
    <property type="match status" value="1"/>
</dbReference>
<evidence type="ECO:0000256" key="9">
    <source>
        <dbReference type="ARBA" id="ARBA00022927"/>
    </source>
</evidence>
<evidence type="ECO:0000256" key="3">
    <source>
        <dbReference type="ARBA" id="ARBA00010102"/>
    </source>
</evidence>
<dbReference type="GO" id="GO:0032008">
    <property type="term" value="P:positive regulation of TOR signaling"/>
    <property type="evidence" value="ECO:0007669"/>
    <property type="project" value="TreeGrafter"/>
</dbReference>
<dbReference type="GO" id="GO:0006606">
    <property type="term" value="P:protein import into nucleus"/>
    <property type="evidence" value="ECO:0007669"/>
    <property type="project" value="TreeGrafter"/>
</dbReference>
<dbReference type="EMBL" id="LR902974">
    <property type="protein sequence ID" value="CAD7251322.1"/>
    <property type="molecule type" value="Genomic_DNA"/>
</dbReference>
<proteinExistence type="inferred from homology"/>
<gene>
    <name evidence="15" type="ORF">DSTB1V02_LOCUS11089</name>
</gene>
<evidence type="ECO:0000313" key="15">
    <source>
        <dbReference type="EMBL" id="CAD7251322.1"/>
    </source>
</evidence>
<keyword evidence="12" id="KW-0458">Lysosome</keyword>
<evidence type="ECO:0000256" key="7">
    <source>
        <dbReference type="ARBA" id="ARBA00022737"/>
    </source>
</evidence>
<evidence type="ECO:0000256" key="5">
    <source>
        <dbReference type="ARBA" id="ARBA00022448"/>
    </source>
</evidence>
<dbReference type="InterPro" id="IPR001680">
    <property type="entry name" value="WD40_rpt"/>
</dbReference>
<dbReference type="EMBL" id="CAJPEV010003457">
    <property type="protein sequence ID" value="CAG0899792.1"/>
    <property type="molecule type" value="Genomic_DNA"/>
</dbReference>
<dbReference type="GO" id="GO:0005198">
    <property type="term" value="F:structural molecule activity"/>
    <property type="evidence" value="ECO:0007669"/>
    <property type="project" value="InterPro"/>
</dbReference>
<comment type="similarity">
    <text evidence="3">Belongs to the WD repeat SEC13 family.</text>
</comment>
<evidence type="ECO:0000256" key="4">
    <source>
        <dbReference type="ARBA" id="ARBA00019195"/>
    </source>
</evidence>
<evidence type="ECO:0000256" key="6">
    <source>
        <dbReference type="ARBA" id="ARBA00022574"/>
    </source>
</evidence>
<accession>A0A7R9ACF4</accession>
<keyword evidence="11" id="KW-0906">Nuclear pore complex</keyword>
<dbReference type="InterPro" id="IPR015943">
    <property type="entry name" value="WD40/YVTN_repeat-like_dom_sf"/>
</dbReference>
<dbReference type="AlphaFoldDB" id="A0A7R9ACF4"/>
<keyword evidence="10" id="KW-0811">Translocation</keyword>
<keyword evidence="6 14" id="KW-0853">WD repeat</keyword>
<evidence type="ECO:0000256" key="1">
    <source>
        <dbReference type="ARBA" id="ARBA00004371"/>
    </source>
</evidence>
<dbReference type="Pfam" id="PF00400">
    <property type="entry name" value="WD40"/>
    <property type="match status" value="2"/>
</dbReference>
<dbReference type="PANTHER" id="PTHR11024:SF2">
    <property type="entry name" value="PROTEIN SEC13 HOMOLOG"/>
    <property type="match status" value="1"/>
</dbReference>
<feature type="repeat" description="WD" evidence="14">
    <location>
        <begin position="16"/>
        <end position="52"/>
    </location>
</feature>
<dbReference type="GO" id="GO:0090114">
    <property type="term" value="P:COPII-coated vesicle budding"/>
    <property type="evidence" value="ECO:0007669"/>
    <property type="project" value="TreeGrafter"/>
</dbReference>
<keyword evidence="7" id="KW-0677">Repeat</keyword>
<evidence type="ECO:0000256" key="13">
    <source>
        <dbReference type="ARBA" id="ARBA00023242"/>
    </source>
</evidence>
<evidence type="ECO:0000256" key="10">
    <source>
        <dbReference type="ARBA" id="ARBA00023010"/>
    </source>
</evidence>
<keyword evidence="9" id="KW-0653">Protein transport</keyword>
<keyword evidence="13" id="KW-0539">Nucleus</keyword>
<name>A0A7R9ACF4_9CRUS</name>
<dbReference type="InterPro" id="IPR037363">
    <property type="entry name" value="Sec13/Seh1_fam"/>
</dbReference>